<evidence type="ECO:0008006" key="3">
    <source>
        <dbReference type="Google" id="ProtNLM"/>
    </source>
</evidence>
<keyword evidence="1" id="KW-1133">Transmembrane helix</keyword>
<organism evidence="2">
    <name type="scientific">termite gut metagenome</name>
    <dbReference type="NCBI Taxonomy" id="433724"/>
    <lineage>
        <taxon>unclassified sequences</taxon>
        <taxon>metagenomes</taxon>
        <taxon>organismal metagenomes</taxon>
    </lineage>
</organism>
<feature type="transmembrane region" description="Helical" evidence="1">
    <location>
        <begin position="66"/>
        <end position="86"/>
    </location>
</feature>
<dbReference type="EMBL" id="SNRY01005148">
    <property type="protein sequence ID" value="KAA6315704.1"/>
    <property type="molecule type" value="Genomic_DNA"/>
</dbReference>
<gene>
    <name evidence="2" type="ORF">EZS27_033876</name>
</gene>
<keyword evidence="1" id="KW-0472">Membrane</keyword>
<sequence length="87" mass="9822">MKLFPVLSALLLILGANFYVFYRLWVMLPVGVTGKVWFVTLGVAVLLSFVLAQVIGNNLPLPVTAIMYRVGTSWFFILIYLLILFLL</sequence>
<accession>A0A5J4Q495</accession>
<comment type="caution">
    <text evidence="2">The sequence shown here is derived from an EMBL/GenBank/DDBJ whole genome shotgun (WGS) entry which is preliminary data.</text>
</comment>
<reference evidence="2" key="1">
    <citation type="submission" date="2019-03" db="EMBL/GenBank/DDBJ databases">
        <title>Single cell metagenomics reveals metabolic interactions within the superorganism composed of flagellate Streblomastix strix and complex community of Bacteroidetes bacteria on its surface.</title>
        <authorList>
            <person name="Treitli S.C."/>
            <person name="Kolisko M."/>
            <person name="Husnik F."/>
            <person name="Keeling P."/>
            <person name="Hampl V."/>
        </authorList>
    </citation>
    <scope>NUCLEOTIDE SEQUENCE</scope>
    <source>
        <strain evidence="2">STM</strain>
    </source>
</reference>
<feature type="non-terminal residue" evidence="2">
    <location>
        <position position="87"/>
    </location>
</feature>
<keyword evidence="1" id="KW-0812">Transmembrane</keyword>
<dbReference type="AlphaFoldDB" id="A0A5J4Q495"/>
<evidence type="ECO:0000313" key="2">
    <source>
        <dbReference type="EMBL" id="KAA6315704.1"/>
    </source>
</evidence>
<evidence type="ECO:0000256" key="1">
    <source>
        <dbReference type="SAM" id="Phobius"/>
    </source>
</evidence>
<name>A0A5J4Q495_9ZZZZ</name>
<protein>
    <recommendedName>
        <fullName evidence="3">Metallophosphoesterase</fullName>
    </recommendedName>
</protein>
<proteinExistence type="predicted"/>
<feature type="transmembrane region" description="Helical" evidence="1">
    <location>
        <begin position="34"/>
        <end position="54"/>
    </location>
</feature>